<name>A0A511YGW0_9FLAO</name>
<evidence type="ECO:0000313" key="4">
    <source>
        <dbReference type="Proteomes" id="UP000321863"/>
    </source>
</evidence>
<feature type="domain" description="HTH cro/C1-type" evidence="2">
    <location>
        <begin position="7"/>
        <end position="62"/>
    </location>
</feature>
<dbReference type="InterPro" id="IPR001387">
    <property type="entry name" value="Cro/C1-type_HTH"/>
</dbReference>
<proteinExistence type="predicted"/>
<dbReference type="InterPro" id="IPR010982">
    <property type="entry name" value="Lambda_DNA-bd_dom_sf"/>
</dbReference>
<dbReference type="OrthoDB" id="959032at2"/>
<dbReference type="AlphaFoldDB" id="A0A511YGW0"/>
<keyword evidence="4" id="KW-1185">Reference proteome</keyword>
<dbReference type="CDD" id="cd00093">
    <property type="entry name" value="HTH_XRE"/>
    <property type="match status" value="1"/>
</dbReference>
<dbReference type="SMART" id="SM00530">
    <property type="entry name" value="HTH_XRE"/>
    <property type="match status" value="1"/>
</dbReference>
<dbReference type="Proteomes" id="UP000321863">
    <property type="component" value="Unassembled WGS sequence"/>
</dbReference>
<dbReference type="Gene3D" id="1.10.260.40">
    <property type="entry name" value="lambda repressor-like DNA-binding domains"/>
    <property type="match status" value="1"/>
</dbReference>
<gene>
    <name evidence="3" type="ORF">CHA01nite_01430</name>
</gene>
<evidence type="ECO:0000313" key="3">
    <source>
        <dbReference type="EMBL" id="GEN74403.1"/>
    </source>
</evidence>
<evidence type="ECO:0000256" key="1">
    <source>
        <dbReference type="ARBA" id="ARBA00023125"/>
    </source>
</evidence>
<protein>
    <recommendedName>
        <fullName evidence="2">HTH cro/C1-type domain-containing protein</fullName>
    </recommendedName>
</protein>
<dbReference type="PANTHER" id="PTHR46558:SF11">
    <property type="entry name" value="HTH-TYPE TRANSCRIPTIONAL REGULATOR XRE"/>
    <property type="match status" value="1"/>
</dbReference>
<keyword evidence="1" id="KW-0238">DNA-binding</keyword>
<sequence>MNIGIKIKTLREKRPISQAELAFELGISQGTLHNIESGTSKKIDFLLMSKICRFFNKDFEYFLEGNYTNSANGQAGHHPDSIITHLPENFLEEFKKLVQQNQAHEKFIEELKNQINSQ</sequence>
<evidence type="ECO:0000259" key="2">
    <source>
        <dbReference type="PROSITE" id="PS50943"/>
    </source>
</evidence>
<dbReference type="PANTHER" id="PTHR46558">
    <property type="entry name" value="TRACRIPTIONAL REGULATORY PROTEIN-RELATED-RELATED"/>
    <property type="match status" value="1"/>
</dbReference>
<dbReference type="RefSeq" id="WP_146939303.1">
    <property type="nucleotide sequence ID" value="NZ_BJYJ01000001.1"/>
</dbReference>
<accession>A0A511YGW0</accession>
<comment type="caution">
    <text evidence="3">The sequence shown here is derived from an EMBL/GenBank/DDBJ whole genome shotgun (WGS) entry which is preliminary data.</text>
</comment>
<dbReference type="EMBL" id="BJYJ01000001">
    <property type="protein sequence ID" value="GEN74403.1"/>
    <property type="molecule type" value="Genomic_DNA"/>
</dbReference>
<organism evidence="3 4">
    <name type="scientific">Chryseobacterium hagamense</name>
    <dbReference type="NCBI Taxonomy" id="395935"/>
    <lineage>
        <taxon>Bacteria</taxon>
        <taxon>Pseudomonadati</taxon>
        <taxon>Bacteroidota</taxon>
        <taxon>Flavobacteriia</taxon>
        <taxon>Flavobacteriales</taxon>
        <taxon>Weeksellaceae</taxon>
        <taxon>Chryseobacterium group</taxon>
        <taxon>Chryseobacterium</taxon>
    </lineage>
</organism>
<reference evidence="3 4" key="1">
    <citation type="submission" date="2019-07" db="EMBL/GenBank/DDBJ databases">
        <title>Whole genome shotgun sequence of Chryseobacterium hagamense NBRC 105253.</title>
        <authorList>
            <person name="Hosoyama A."/>
            <person name="Uohara A."/>
            <person name="Ohji S."/>
            <person name="Ichikawa N."/>
        </authorList>
    </citation>
    <scope>NUCLEOTIDE SEQUENCE [LARGE SCALE GENOMIC DNA]</scope>
    <source>
        <strain evidence="3 4">NBRC 105253</strain>
    </source>
</reference>
<dbReference type="GO" id="GO:0003677">
    <property type="term" value="F:DNA binding"/>
    <property type="evidence" value="ECO:0007669"/>
    <property type="project" value="UniProtKB-KW"/>
</dbReference>
<dbReference type="Pfam" id="PF01381">
    <property type="entry name" value="HTH_3"/>
    <property type="match status" value="1"/>
</dbReference>
<dbReference type="SUPFAM" id="SSF47413">
    <property type="entry name" value="lambda repressor-like DNA-binding domains"/>
    <property type="match status" value="1"/>
</dbReference>
<dbReference type="PROSITE" id="PS50943">
    <property type="entry name" value="HTH_CROC1"/>
    <property type="match status" value="1"/>
</dbReference>